<keyword evidence="1" id="KW-0812">Transmembrane</keyword>
<dbReference type="EMBL" id="UFRN01000002">
    <property type="protein sequence ID" value="SUT90210.1"/>
    <property type="molecule type" value="Genomic_DNA"/>
</dbReference>
<keyword evidence="3" id="KW-1185">Reference proteome</keyword>
<keyword evidence="1" id="KW-0472">Membrane</keyword>
<protein>
    <recommendedName>
        <fullName evidence="4">PilN</fullName>
    </recommendedName>
</protein>
<feature type="transmembrane region" description="Helical" evidence="1">
    <location>
        <begin position="20"/>
        <end position="43"/>
    </location>
</feature>
<evidence type="ECO:0000313" key="3">
    <source>
        <dbReference type="Proteomes" id="UP000254253"/>
    </source>
</evidence>
<dbReference type="AlphaFoldDB" id="A0A380TS33"/>
<name>A0A380TS33_ACTLI</name>
<evidence type="ECO:0000256" key="1">
    <source>
        <dbReference type="SAM" id="Phobius"/>
    </source>
</evidence>
<dbReference type="RefSeq" id="WP_115589580.1">
    <property type="nucleotide sequence ID" value="NZ_UFRN01000002.1"/>
</dbReference>
<organism evidence="2 3">
    <name type="scientific">Actinobacillus lignieresii</name>
    <dbReference type="NCBI Taxonomy" id="720"/>
    <lineage>
        <taxon>Bacteria</taxon>
        <taxon>Pseudomonadati</taxon>
        <taxon>Pseudomonadota</taxon>
        <taxon>Gammaproteobacteria</taxon>
        <taxon>Pasteurellales</taxon>
        <taxon>Pasteurellaceae</taxon>
        <taxon>Actinobacillus</taxon>
    </lineage>
</organism>
<proteinExistence type="predicted"/>
<reference evidence="2 3" key="1">
    <citation type="submission" date="2018-06" db="EMBL/GenBank/DDBJ databases">
        <authorList>
            <consortium name="Pathogen Informatics"/>
            <person name="Doyle S."/>
        </authorList>
    </citation>
    <scope>NUCLEOTIDE SEQUENCE [LARGE SCALE GENOMIC DNA]</scope>
    <source>
        <strain evidence="2 3">NCTC4191</strain>
    </source>
</reference>
<sequence>MEWRGINLTDFRVRQWKSKIYKQFCCLVLIVSVAIGLAVHLQLAALQINQQNRPLAKQNQQLKAERDNLHRKLEQYRSSPIRDTVQTFTKSQVGAFLNLLQSLPLPQGGVEEAIFEYDDMPIMKIVGVLINSDQFERLEKYLSEQKTFKYSLVIFQLNEQQEIEFVFNIMLRE</sequence>
<accession>A0A380TS33</accession>
<dbReference type="Proteomes" id="UP000254253">
    <property type="component" value="Unassembled WGS sequence"/>
</dbReference>
<gene>
    <name evidence="2" type="ORF">NCTC4191_00234</name>
</gene>
<evidence type="ECO:0008006" key="4">
    <source>
        <dbReference type="Google" id="ProtNLM"/>
    </source>
</evidence>
<evidence type="ECO:0000313" key="2">
    <source>
        <dbReference type="EMBL" id="SUT90210.1"/>
    </source>
</evidence>
<keyword evidence="1" id="KW-1133">Transmembrane helix</keyword>